<comment type="caution">
    <text evidence="1">The sequence shown here is derived from an EMBL/GenBank/DDBJ whole genome shotgun (WGS) entry which is preliminary data.</text>
</comment>
<evidence type="ECO:0000313" key="1">
    <source>
        <dbReference type="EMBL" id="KAG2178353.1"/>
    </source>
</evidence>
<name>A0A8H7PQK0_9FUNG</name>
<keyword evidence="2" id="KW-1185">Reference proteome</keyword>
<proteinExistence type="predicted"/>
<gene>
    <name evidence="1" type="ORF">INT44_001503</name>
</gene>
<dbReference type="AlphaFoldDB" id="A0A8H7PQK0"/>
<dbReference type="EMBL" id="JAEPRA010000011">
    <property type="protein sequence ID" value="KAG2178353.1"/>
    <property type="molecule type" value="Genomic_DNA"/>
</dbReference>
<protein>
    <submittedName>
        <fullName evidence="1">Uncharacterized protein</fullName>
    </submittedName>
</protein>
<sequence>MYQVCLQLALGSSVVPPRPTERAAFGSALPSNFTMFSFGALTEGSLDEPTNAQMQALEDMTFCNYQSCLTELAESRVAERGPTAGSSSRSSREIWRGMSSLKLQNATSTERRFNGTSLSTNVTLSILFN</sequence>
<reference evidence="1" key="1">
    <citation type="submission" date="2020-12" db="EMBL/GenBank/DDBJ databases">
        <title>Metabolic potential, ecology and presence of endohyphal bacteria is reflected in genomic diversity of Mucoromycotina.</title>
        <authorList>
            <person name="Muszewska A."/>
            <person name="Okrasinska A."/>
            <person name="Steczkiewicz K."/>
            <person name="Drgas O."/>
            <person name="Orlowska M."/>
            <person name="Perlinska-Lenart U."/>
            <person name="Aleksandrzak-Piekarczyk T."/>
            <person name="Szatraj K."/>
            <person name="Zielenkiewicz U."/>
            <person name="Pilsyk S."/>
            <person name="Malc E."/>
            <person name="Mieczkowski P."/>
            <person name="Kruszewska J.S."/>
            <person name="Biernat P."/>
            <person name="Pawlowska J."/>
        </authorList>
    </citation>
    <scope>NUCLEOTIDE SEQUENCE</scope>
    <source>
        <strain evidence="1">WA0000051536</strain>
    </source>
</reference>
<dbReference type="Proteomes" id="UP000612746">
    <property type="component" value="Unassembled WGS sequence"/>
</dbReference>
<organism evidence="1 2">
    <name type="scientific">Umbelopsis vinacea</name>
    <dbReference type="NCBI Taxonomy" id="44442"/>
    <lineage>
        <taxon>Eukaryota</taxon>
        <taxon>Fungi</taxon>
        <taxon>Fungi incertae sedis</taxon>
        <taxon>Mucoromycota</taxon>
        <taxon>Mucoromycotina</taxon>
        <taxon>Umbelopsidomycetes</taxon>
        <taxon>Umbelopsidales</taxon>
        <taxon>Umbelopsidaceae</taxon>
        <taxon>Umbelopsis</taxon>
    </lineage>
</organism>
<evidence type="ECO:0000313" key="2">
    <source>
        <dbReference type="Proteomes" id="UP000612746"/>
    </source>
</evidence>
<accession>A0A8H7PQK0</accession>